<keyword evidence="4" id="KW-0106">Calcium</keyword>
<dbReference type="Proteomes" id="UP000237040">
    <property type="component" value="Unassembled WGS sequence"/>
</dbReference>
<evidence type="ECO:0000256" key="4">
    <source>
        <dbReference type="ARBA" id="ARBA00022837"/>
    </source>
</evidence>
<reference evidence="8 9" key="1">
    <citation type="submission" date="2018-01" db="EMBL/GenBank/DDBJ databases">
        <title>Metagenomic assembled genomes from two thermal pools in the Uzon Caldera, Kamchatka, Russia.</title>
        <authorList>
            <person name="Wilkins L."/>
            <person name="Ettinger C."/>
        </authorList>
    </citation>
    <scope>NUCLEOTIDE SEQUENCE [LARGE SCALE GENOMIC DNA]</scope>
    <source>
        <strain evidence="8">ZAV-07</strain>
    </source>
</reference>
<organism evidence="8 9">
    <name type="scientific">Caldisericum exile</name>
    <dbReference type="NCBI Taxonomy" id="693075"/>
    <lineage>
        <taxon>Bacteria</taxon>
        <taxon>Pseudomonadati</taxon>
        <taxon>Caldisericota/Cryosericota group</taxon>
        <taxon>Caldisericota</taxon>
        <taxon>Caldisericia</taxon>
        <taxon>Caldisericales</taxon>
        <taxon>Caldisericaceae</taxon>
        <taxon>Caldisericum</taxon>
    </lineage>
</organism>
<comment type="cofactor">
    <cofactor evidence="1">
        <name>Ca(2+)</name>
        <dbReference type="ChEBI" id="CHEBI:29108"/>
    </cofactor>
</comment>
<dbReference type="Gene3D" id="2.60.120.200">
    <property type="match status" value="1"/>
</dbReference>
<keyword evidence="3" id="KW-0732">Signal</keyword>
<evidence type="ECO:0000313" key="9">
    <source>
        <dbReference type="Proteomes" id="UP000237040"/>
    </source>
</evidence>
<name>A0A2J6WFS5_9BACT</name>
<protein>
    <recommendedName>
        <fullName evidence="7">Laminin G domain-containing protein</fullName>
    </recommendedName>
</protein>
<dbReference type="InterPro" id="IPR006558">
    <property type="entry name" value="LamG-like"/>
</dbReference>
<accession>A0A2J6WFS5</accession>
<evidence type="ECO:0000256" key="3">
    <source>
        <dbReference type="ARBA" id="ARBA00022729"/>
    </source>
</evidence>
<dbReference type="InterPro" id="IPR001791">
    <property type="entry name" value="Laminin_G"/>
</dbReference>
<dbReference type="SUPFAM" id="SSF49899">
    <property type="entry name" value="Concanavalin A-like lectins/glucanases"/>
    <property type="match status" value="1"/>
</dbReference>
<dbReference type="PANTHER" id="PTHR19277:SF125">
    <property type="entry name" value="B6"/>
    <property type="match status" value="1"/>
</dbReference>
<dbReference type="EMBL" id="PNIL01000008">
    <property type="protein sequence ID" value="PMP68724.1"/>
    <property type="molecule type" value="Genomic_DNA"/>
</dbReference>
<evidence type="ECO:0000256" key="2">
    <source>
        <dbReference type="ARBA" id="ARBA00022723"/>
    </source>
</evidence>
<evidence type="ECO:0000256" key="6">
    <source>
        <dbReference type="ARBA" id="ARBA00023180"/>
    </source>
</evidence>
<keyword evidence="6" id="KW-0325">Glycoprotein</keyword>
<dbReference type="InterPro" id="IPR001759">
    <property type="entry name" value="PTX_dom"/>
</dbReference>
<dbReference type="GO" id="GO:0046872">
    <property type="term" value="F:metal ion binding"/>
    <property type="evidence" value="ECO:0007669"/>
    <property type="project" value="UniProtKB-KW"/>
</dbReference>
<dbReference type="PANTHER" id="PTHR19277">
    <property type="entry name" value="PENTRAXIN"/>
    <property type="match status" value="1"/>
</dbReference>
<gene>
    <name evidence="8" type="ORF">C0189_00660</name>
</gene>
<sequence>MVAWWPLDETQIPVANDLAVVNNVGTWVNNPIPVTGMVNGALSFNGKNYVDVADHSELNFGKGNFSVDLWIKTSDTTDGVHTILDKRTGTVANPRGYEIYLYRRKLGLQIADGTPSNYNSSNIQSVPIIADGNWHHIAVTVDRADTSGIRFYVDGNLVAIFDPTAHQGDLTNTAPFVIGKNLLSPGQTFVGTLDEIELFNRVLSPDEIKGIYNAKSDGKCKPKIVVKDALVDVYLLSGDKEFKIGTYKTDSYGVFQFDYPLSITLPQNPIFKFVVNTDLNPLSDKTFYIQLALAPPGKGLGVILFYYCRGRWGDAGKIGDKYMGQVAHF</sequence>
<proteinExistence type="predicted"/>
<dbReference type="PROSITE" id="PS50025">
    <property type="entry name" value="LAM_G_DOMAIN"/>
    <property type="match status" value="1"/>
</dbReference>
<feature type="domain" description="Laminin G" evidence="7">
    <location>
        <begin position="39"/>
        <end position="220"/>
    </location>
</feature>
<evidence type="ECO:0000256" key="5">
    <source>
        <dbReference type="ARBA" id="ARBA00023157"/>
    </source>
</evidence>
<comment type="caution">
    <text evidence="8">The sequence shown here is derived from an EMBL/GenBank/DDBJ whole genome shotgun (WGS) entry which is preliminary data.</text>
</comment>
<dbReference type="InterPro" id="IPR013320">
    <property type="entry name" value="ConA-like_dom_sf"/>
</dbReference>
<evidence type="ECO:0000256" key="1">
    <source>
        <dbReference type="ARBA" id="ARBA00001913"/>
    </source>
</evidence>
<dbReference type="AlphaFoldDB" id="A0A2J6WFS5"/>
<evidence type="ECO:0000313" key="8">
    <source>
        <dbReference type="EMBL" id="PMP68724.1"/>
    </source>
</evidence>
<evidence type="ECO:0000259" key="7">
    <source>
        <dbReference type="PROSITE" id="PS50025"/>
    </source>
</evidence>
<dbReference type="InterPro" id="IPR051360">
    <property type="entry name" value="Neuronal_Pentraxin_Related"/>
</dbReference>
<dbReference type="SMART" id="SM00560">
    <property type="entry name" value="LamGL"/>
    <property type="match status" value="1"/>
</dbReference>
<dbReference type="Pfam" id="PF13385">
    <property type="entry name" value="Laminin_G_3"/>
    <property type="match status" value="1"/>
</dbReference>
<dbReference type="SMART" id="SM00159">
    <property type="entry name" value="PTX"/>
    <property type="match status" value="1"/>
</dbReference>
<keyword evidence="2" id="KW-0479">Metal-binding</keyword>
<keyword evidence="5" id="KW-1015">Disulfide bond</keyword>